<proteinExistence type="predicted"/>
<reference evidence="1" key="1">
    <citation type="journal article" date="2020" name="Stud. Mycol.">
        <title>101 Dothideomycetes genomes: a test case for predicting lifestyles and emergence of pathogens.</title>
        <authorList>
            <person name="Haridas S."/>
            <person name="Albert R."/>
            <person name="Binder M."/>
            <person name="Bloem J."/>
            <person name="Labutti K."/>
            <person name="Salamov A."/>
            <person name="Andreopoulos B."/>
            <person name="Baker S."/>
            <person name="Barry K."/>
            <person name="Bills G."/>
            <person name="Bluhm B."/>
            <person name="Cannon C."/>
            <person name="Castanera R."/>
            <person name="Culley D."/>
            <person name="Daum C."/>
            <person name="Ezra D."/>
            <person name="Gonzalez J."/>
            <person name="Henrissat B."/>
            <person name="Kuo A."/>
            <person name="Liang C."/>
            <person name="Lipzen A."/>
            <person name="Lutzoni F."/>
            <person name="Magnuson J."/>
            <person name="Mondo S."/>
            <person name="Nolan M."/>
            <person name="Ohm R."/>
            <person name="Pangilinan J."/>
            <person name="Park H.-J."/>
            <person name="Ramirez L."/>
            <person name="Alfaro M."/>
            <person name="Sun H."/>
            <person name="Tritt A."/>
            <person name="Yoshinaga Y."/>
            <person name="Zwiers L.-H."/>
            <person name="Turgeon B."/>
            <person name="Goodwin S."/>
            <person name="Spatafora J."/>
            <person name="Crous P."/>
            <person name="Grigoriev I."/>
        </authorList>
    </citation>
    <scope>NUCLEOTIDE SEQUENCE</scope>
    <source>
        <strain evidence="1">CBS 207.26</strain>
    </source>
</reference>
<evidence type="ECO:0000313" key="2">
    <source>
        <dbReference type="Proteomes" id="UP000800200"/>
    </source>
</evidence>
<dbReference type="OrthoDB" id="2322999at2759"/>
<accession>A0A6A6E357</accession>
<keyword evidence="2" id="KW-1185">Reference proteome</keyword>
<sequence>MAITGAKLFDIPGFNKTPTIEDLEESRQIYNMLPDDSHQPELTDTHIRNLAALFLRNRANGILGIHLAHAHFHSPENTVMLGANYENPYCRWARATKMHSVDLSNVHGHIFVLTDHGFHPYEYQAGPMPDLSGVDKAFLPELADYLNGNNLAKLVGLQVVDDNPAQLLEFILPQATVMLDESDLVGCAPTRQTGWKFRYEDGEPRVCQSNESHGRTATTHEIYNQGQPHPKLETFQQLKHALAEVGIMRA</sequence>
<dbReference type="Proteomes" id="UP000800200">
    <property type="component" value="Unassembled WGS sequence"/>
</dbReference>
<evidence type="ECO:0000313" key="1">
    <source>
        <dbReference type="EMBL" id="KAF2185445.1"/>
    </source>
</evidence>
<dbReference type="EMBL" id="ML994633">
    <property type="protein sequence ID" value="KAF2185445.1"/>
    <property type="molecule type" value="Genomic_DNA"/>
</dbReference>
<organism evidence="1 2">
    <name type="scientific">Zopfia rhizophila CBS 207.26</name>
    <dbReference type="NCBI Taxonomy" id="1314779"/>
    <lineage>
        <taxon>Eukaryota</taxon>
        <taxon>Fungi</taxon>
        <taxon>Dikarya</taxon>
        <taxon>Ascomycota</taxon>
        <taxon>Pezizomycotina</taxon>
        <taxon>Dothideomycetes</taxon>
        <taxon>Dothideomycetes incertae sedis</taxon>
        <taxon>Zopfiaceae</taxon>
        <taxon>Zopfia</taxon>
    </lineage>
</organism>
<name>A0A6A6E357_9PEZI</name>
<gene>
    <name evidence="1" type="ORF">K469DRAFT_738867</name>
</gene>
<protein>
    <submittedName>
        <fullName evidence="1">Uncharacterized protein</fullName>
    </submittedName>
</protein>
<dbReference type="AlphaFoldDB" id="A0A6A6E357"/>